<name>A0A9Q3FBW4_9BASI</name>
<evidence type="ECO:0000256" key="7">
    <source>
        <dbReference type="ARBA" id="ARBA00022842"/>
    </source>
</evidence>
<evidence type="ECO:0000313" key="16">
    <source>
        <dbReference type="EMBL" id="MBW0536414.1"/>
    </source>
</evidence>
<organism evidence="16 17">
    <name type="scientific">Austropuccinia psidii MF-1</name>
    <dbReference type="NCBI Taxonomy" id="1389203"/>
    <lineage>
        <taxon>Eukaryota</taxon>
        <taxon>Fungi</taxon>
        <taxon>Dikarya</taxon>
        <taxon>Basidiomycota</taxon>
        <taxon>Pucciniomycotina</taxon>
        <taxon>Pucciniomycetes</taxon>
        <taxon>Pucciniales</taxon>
        <taxon>Sphaerophragmiaceae</taxon>
        <taxon>Austropuccinia</taxon>
    </lineage>
</organism>
<gene>
    <name evidence="16" type="ORF">O181_076129</name>
</gene>
<protein>
    <recommendedName>
        <fullName evidence="15">Integrase catalytic domain-containing protein</fullName>
    </recommendedName>
</protein>
<evidence type="ECO:0000256" key="8">
    <source>
        <dbReference type="ARBA" id="ARBA00022884"/>
    </source>
</evidence>
<dbReference type="GO" id="GO:0016787">
    <property type="term" value="F:hydrolase activity"/>
    <property type="evidence" value="ECO:0007669"/>
    <property type="project" value="UniProtKB-KW"/>
</dbReference>
<dbReference type="GO" id="GO:0015074">
    <property type="term" value="P:DNA integration"/>
    <property type="evidence" value="ECO:0007669"/>
    <property type="project" value="UniProtKB-KW"/>
</dbReference>
<keyword evidence="7" id="KW-0460">Magnesium</keyword>
<dbReference type="InterPro" id="IPR001584">
    <property type="entry name" value="Integrase_cat-core"/>
</dbReference>
<keyword evidence="4" id="KW-0479">Metal-binding</keyword>
<evidence type="ECO:0000256" key="10">
    <source>
        <dbReference type="ARBA" id="ARBA00022918"/>
    </source>
</evidence>
<comment type="catalytic activity">
    <reaction evidence="13">
        <text>DNA(n) + a 2'-deoxyribonucleoside 5'-triphosphate = DNA(n+1) + diphosphate</text>
        <dbReference type="Rhea" id="RHEA:22508"/>
        <dbReference type="Rhea" id="RHEA-COMP:17339"/>
        <dbReference type="Rhea" id="RHEA-COMP:17340"/>
        <dbReference type="ChEBI" id="CHEBI:33019"/>
        <dbReference type="ChEBI" id="CHEBI:61560"/>
        <dbReference type="ChEBI" id="CHEBI:173112"/>
        <dbReference type="EC" id="2.7.7.49"/>
    </reaction>
</comment>
<dbReference type="GO" id="GO:0003723">
    <property type="term" value="F:RNA binding"/>
    <property type="evidence" value="ECO:0007669"/>
    <property type="project" value="UniProtKB-KW"/>
</dbReference>
<keyword evidence="2" id="KW-0548">Nucleotidyltransferase</keyword>
<evidence type="ECO:0000256" key="12">
    <source>
        <dbReference type="ARBA" id="ARBA00023172"/>
    </source>
</evidence>
<keyword evidence="8" id="KW-0694">RNA-binding</keyword>
<sequence length="253" mass="28710">MKFNAVNGIPSMLLNDIKLCHPCSVSKAEHRPLHSPSGQIITAPGDAIVADLMGPLPPSFDLKKYVLVIQDHLSWLAAVIPLGDKADAKHQLRLWMIRFMNVTGIKIKRLRTDNGSEFKNVFLSTFLNEHGIIHEASIPYEHHQNGKIEHTNQSILEMARIMLIASSLPRQLWPYAFQHAAWIFNRNLCSNEKLTPYEIIAKKPPSLLPLRDFEAKGYIYDHLFQKDLSARAIVGYNLGEAPDSKGWLFWIPD</sequence>
<keyword evidence="3" id="KW-0540">Nuclease</keyword>
<reference evidence="16" key="1">
    <citation type="submission" date="2021-03" db="EMBL/GenBank/DDBJ databases">
        <title>Draft genome sequence of rust myrtle Austropuccinia psidii MF-1, a brazilian biotype.</title>
        <authorList>
            <person name="Quecine M.C."/>
            <person name="Pachon D.M.R."/>
            <person name="Bonatelli M.L."/>
            <person name="Correr F.H."/>
            <person name="Franceschini L.M."/>
            <person name="Leite T.F."/>
            <person name="Margarido G.R.A."/>
            <person name="Almeida C.A."/>
            <person name="Ferrarezi J.A."/>
            <person name="Labate C.A."/>
        </authorList>
    </citation>
    <scope>NUCLEOTIDE SEQUENCE</scope>
    <source>
        <strain evidence="16">MF-1</strain>
    </source>
</reference>
<dbReference type="GO" id="GO:0006310">
    <property type="term" value="P:DNA recombination"/>
    <property type="evidence" value="ECO:0007669"/>
    <property type="project" value="UniProtKB-KW"/>
</dbReference>
<evidence type="ECO:0000313" key="17">
    <source>
        <dbReference type="Proteomes" id="UP000765509"/>
    </source>
</evidence>
<evidence type="ECO:0000256" key="13">
    <source>
        <dbReference type="ARBA" id="ARBA00048173"/>
    </source>
</evidence>
<evidence type="ECO:0000256" key="2">
    <source>
        <dbReference type="ARBA" id="ARBA00022695"/>
    </source>
</evidence>
<dbReference type="InterPro" id="IPR036397">
    <property type="entry name" value="RNaseH_sf"/>
</dbReference>
<dbReference type="PANTHER" id="PTHR42648">
    <property type="entry name" value="TRANSPOSASE, PUTATIVE-RELATED"/>
    <property type="match status" value="1"/>
</dbReference>
<dbReference type="InterPro" id="IPR012337">
    <property type="entry name" value="RNaseH-like_sf"/>
</dbReference>
<dbReference type="GO" id="GO:0003887">
    <property type="term" value="F:DNA-directed DNA polymerase activity"/>
    <property type="evidence" value="ECO:0007669"/>
    <property type="project" value="UniProtKB-KW"/>
</dbReference>
<dbReference type="GO" id="GO:0046872">
    <property type="term" value="F:metal ion binding"/>
    <property type="evidence" value="ECO:0007669"/>
    <property type="project" value="UniProtKB-KW"/>
</dbReference>
<evidence type="ECO:0000256" key="4">
    <source>
        <dbReference type="ARBA" id="ARBA00022723"/>
    </source>
</evidence>
<dbReference type="EMBL" id="AVOT02041153">
    <property type="protein sequence ID" value="MBW0536414.1"/>
    <property type="molecule type" value="Genomic_DNA"/>
</dbReference>
<comment type="catalytic activity">
    <reaction evidence="14">
        <text>DNA(n) + a 2'-deoxyribonucleoside 5'-triphosphate = DNA(n+1) + diphosphate</text>
        <dbReference type="Rhea" id="RHEA:22508"/>
        <dbReference type="Rhea" id="RHEA-COMP:17339"/>
        <dbReference type="Rhea" id="RHEA-COMP:17340"/>
        <dbReference type="ChEBI" id="CHEBI:33019"/>
        <dbReference type="ChEBI" id="CHEBI:61560"/>
        <dbReference type="ChEBI" id="CHEBI:173112"/>
        <dbReference type="EC" id="2.7.7.7"/>
    </reaction>
</comment>
<keyword evidence="6" id="KW-0378">Hydrolase</keyword>
<evidence type="ECO:0000259" key="15">
    <source>
        <dbReference type="PROSITE" id="PS50994"/>
    </source>
</evidence>
<evidence type="ECO:0000256" key="1">
    <source>
        <dbReference type="ARBA" id="ARBA00022578"/>
    </source>
</evidence>
<keyword evidence="17" id="KW-1185">Reference proteome</keyword>
<dbReference type="Proteomes" id="UP000765509">
    <property type="component" value="Unassembled WGS sequence"/>
</dbReference>
<accession>A0A9Q3FBW4</accession>
<keyword evidence="9" id="KW-0229">DNA integration</keyword>
<evidence type="ECO:0000256" key="9">
    <source>
        <dbReference type="ARBA" id="ARBA00022908"/>
    </source>
</evidence>
<dbReference type="OrthoDB" id="2663223at2759"/>
<proteinExistence type="predicted"/>
<keyword evidence="1" id="KW-0815">Transposition</keyword>
<evidence type="ECO:0000256" key="14">
    <source>
        <dbReference type="ARBA" id="ARBA00049244"/>
    </source>
</evidence>
<keyword evidence="11" id="KW-0239">DNA-directed DNA polymerase</keyword>
<dbReference type="Gene3D" id="3.30.420.10">
    <property type="entry name" value="Ribonuclease H-like superfamily/Ribonuclease H"/>
    <property type="match status" value="1"/>
</dbReference>
<dbReference type="SUPFAM" id="SSF53098">
    <property type="entry name" value="Ribonuclease H-like"/>
    <property type="match status" value="1"/>
</dbReference>
<dbReference type="AlphaFoldDB" id="A0A9Q3FBW4"/>
<evidence type="ECO:0000256" key="5">
    <source>
        <dbReference type="ARBA" id="ARBA00022759"/>
    </source>
</evidence>
<evidence type="ECO:0000256" key="6">
    <source>
        <dbReference type="ARBA" id="ARBA00022801"/>
    </source>
</evidence>
<keyword evidence="5" id="KW-0255">Endonuclease</keyword>
<evidence type="ECO:0000256" key="3">
    <source>
        <dbReference type="ARBA" id="ARBA00022722"/>
    </source>
</evidence>
<dbReference type="InterPro" id="IPR039537">
    <property type="entry name" value="Retrotran_Ty1/copia-like"/>
</dbReference>
<dbReference type="GO" id="GO:0003964">
    <property type="term" value="F:RNA-directed DNA polymerase activity"/>
    <property type="evidence" value="ECO:0007669"/>
    <property type="project" value="UniProtKB-KW"/>
</dbReference>
<dbReference type="Pfam" id="PF00665">
    <property type="entry name" value="rve"/>
    <property type="match status" value="1"/>
</dbReference>
<comment type="caution">
    <text evidence="16">The sequence shown here is derived from an EMBL/GenBank/DDBJ whole genome shotgun (WGS) entry which is preliminary data.</text>
</comment>
<keyword evidence="10" id="KW-0695">RNA-directed DNA polymerase</keyword>
<keyword evidence="11" id="KW-0808">Transferase</keyword>
<dbReference type="GO" id="GO:0032196">
    <property type="term" value="P:transposition"/>
    <property type="evidence" value="ECO:0007669"/>
    <property type="project" value="UniProtKB-KW"/>
</dbReference>
<feature type="domain" description="Integrase catalytic" evidence="15">
    <location>
        <begin position="40"/>
        <end position="204"/>
    </location>
</feature>
<dbReference type="PROSITE" id="PS50994">
    <property type="entry name" value="INTEGRASE"/>
    <property type="match status" value="1"/>
</dbReference>
<evidence type="ECO:0000256" key="11">
    <source>
        <dbReference type="ARBA" id="ARBA00022932"/>
    </source>
</evidence>
<dbReference type="PANTHER" id="PTHR42648:SF11">
    <property type="entry name" value="TRANSPOSON TY4-P GAG-POL POLYPROTEIN"/>
    <property type="match status" value="1"/>
</dbReference>
<dbReference type="GO" id="GO:0004519">
    <property type="term" value="F:endonuclease activity"/>
    <property type="evidence" value="ECO:0007669"/>
    <property type="project" value="UniProtKB-KW"/>
</dbReference>
<dbReference type="GO" id="GO:0005634">
    <property type="term" value="C:nucleus"/>
    <property type="evidence" value="ECO:0007669"/>
    <property type="project" value="UniProtKB-ARBA"/>
</dbReference>
<keyword evidence="12" id="KW-0233">DNA recombination</keyword>